<protein>
    <recommendedName>
        <fullName evidence="5">Transmembrane protein</fullName>
    </recommendedName>
</protein>
<keyword evidence="2" id="KW-1133">Transmembrane helix</keyword>
<organism evidence="3 4">
    <name type="scientific">Orchesella dallaii</name>
    <dbReference type="NCBI Taxonomy" id="48710"/>
    <lineage>
        <taxon>Eukaryota</taxon>
        <taxon>Metazoa</taxon>
        <taxon>Ecdysozoa</taxon>
        <taxon>Arthropoda</taxon>
        <taxon>Hexapoda</taxon>
        <taxon>Collembola</taxon>
        <taxon>Entomobryomorpha</taxon>
        <taxon>Entomobryoidea</taxon>
        <taxon>Orchesellidae</taxon>
        <taxon>Orchesellinae</taxon>
        <taxon>Orchesella</taxon>
    </lineage>
</organism>
<feature type="transmembrane region" description="Helical" evidence="2">
    <location>
        <begin position="59"/>
        <end position="80"/>
    </location>
</feature>
<name>A0ABP1QGF1_9HEXA</name>
<evidence type="ECO:0000256" key="2">
    <source>
        <dbReference type="SAM" id="Phobius"/>
    </source>
</evidence>
<feature type="transmembrane region" description="Helical" evidence="2">
    <location>
        <begin position="29"/>
        <end position="47"/>
    </location>
</feature>
<dbReference type="EMBL" id="CAXLJM020000033">
    <property type="protein sequence ID" value="CAL8101432.1"/>
    <property type="molecule type" value="Genomic_DNA"/>
</dbReference>
<keyword evidence="4" id="KW-1185">Reference proteome</keyword>
<feature type="region of interest" description="Disordered" evidence="1">
    <location>
        <begin position="164"/>
        <end position="202"/>
    </location>
</feature>
<proteinExistence type="predicted"/>
<evidence type="ECO:0000256" key="1">
    <source>
        <dbReference type="SAM" id="MobiDB-lite"/>
    </source>
</evidence>
<sequence>MPLKIKMPECCLNIKMPACCKNPEIRARMYSYIYLIFGVYQIITFWYDVAGFWQTWRYILIFIAFVVPPVVLGFILLIAVHKRELKKTWIWWLLEILLLALFATLYLVGIHALSWKTVLVNLVLQVAIRLLGLKIIYDYMLFLSETLESGSGINRIDVSKTGLEMSTNTNGATTTPVAPPTTSTNPFENVPLDDPWSGQDKM</sequence>
<reference evidence="3 4" key="1">
    <citation type="submission" date="2024-08" db="EMBL/GenBank/DDBJ databases">
        <authorList>
            <person name="Cucini C."/>
            <person name="Frati F."/>
        </authorList>
    </citation>
    <scope>NUCLEOTIDE SEQUENCE [LARGE SCALE GENOMIC DNA]</scope>
</reference>
<dbReference type="Proteomes" id="UP001642540">
    <property type="component" value="Unassembled WGS sequence"/>
</dbReference>
<comment type="caution">
    <text evidence="3">The sequence shown here is derived from an EMBL/GenBank/DDBJ whole genome shotgun (WGS) entry which is preliminary data.</text>
</comment>
<feature type="transmembrane region" description="Helical" evidence="2">
    <location>
        <begin position="92"/>
        <end position="112"/>
    </location>
</feature>
<keyword evidence="2" id="KW-0472">Membrane</keyword>
<evidence type="ECO:0008006" key="5">
    <source>
        <dbReference type="Google" id="ProtNLM"/>
    </source>
</evidence>
<keyword evidence="2" id="KW-0812">Transmembrane</keyword>
<evidence type="ECO:0000313" key="3">
    <source>
        <dbReference type="EMBL" id="CAL8101432.1"/>
    </source>
</evidence>
<evidence type="ECO:0000313" key="4">
    <source>
        <dbReference type="Proteomes" id="UP001642540"/>
    </source>
</evidence>
<gene>
    <name evidence="3" type="ORF">ODALV1_LOCUS10840</name>
</gene>
<accession>A0ABP1QGF1</accession>
<feature type="compositionally biased region" description="Low complexity" evidence="1">
    <location>
        <begin position="166"/>
        <end position="186"/>
    </location>
</feature>